<feature type="compositionally biased region" description="Basic residues" evidence="11">
    <location>
        <begin position="227"/>
        <end position="240"/>
    </location>
</feature>
<dbReference type="SUPFAM" id="SSF56024">
    <property type="entry name" value="Phospholipase D/nuclease"/>
    <property type="match status" value="2"/>
</dbReference>
<feature type="region of interest" description="Disordered" evidence="11">
    <location>
        <begin position="1"/>
        <end position="332"/>
    </location>
</feature>
<keyword evidence="7" id="KW-0443">Lipid metabolism</keyword>
<feature type="region of interest" description="Disordered" evidence="11">
    <location>
        <begin position="1375"/>
        <end position="1409"/>
    </location>
</feature>
<feature type="region of interest" description="Disordered" evidence="11">
    <location>
        <begin position="1450"/>
        <end position="1539"/>
    </location>
</feature>
<dbReference type="RefSeq" id="XP_016638607.1">
    <property type="nucleotide sequence ID" value="XM_016784386.1"/>
</dbReference>
<dbReference type="CDD" id="cd09138">
    <property type="entry name" value="PLDc_vPLD1_2_yPLD_like_1"/>
    <property type="match status" value="1"/>
</dbReference>
<comment type="catalytic activity">
    <reaction evidence="1">
        <text>a 1,2-diacyl-sn-glycero-3-phosphocholine + H2O = a 1,2-diacyl-sn-glycero-3-phosphate + choline + H(+)</text>
        <dbReference type="Rhea" id="RHEA:14445"/>
        <dbReference type="ChEBI" id="CHEBI:15354"/>
        <dbReference type="ChEBI" id="CHEBI:15377"/>
        <dbReference type="ChEBI" id="CHEBI:15378"/>
        <dbReference type="ChEBI" id="CHEBI:57643"/>
        <dbReference type="ChEBI" id="CHEBI:58608"/>
        <dbReference type="EC" id="3.1.4.4"/>
    </reaction>
</comment>
<organism evidence="13 14">
    <name type="scientific">Pseudallescheria apiosperma</name>
    <name type="common">Scedosporium apiospermum</name>
    <dbReference type="NCBI Taxonomy" id="563466"/>
    <lineage>
        <taxon>Eukaryota</taxon>
        <taxon>Fungi</taxon>
        <taxon>Dikarya</taxon>
        <taxon>Ascomycota</taxon>
        <taxon>Pezizomycotina</taxon>
        <taxon>Sordariomycetes</taxon>
        <taxon>Hypocreomycetidae</taxon>
        <taxon>Microascales</taxon>
        <taxon>Microascaceae</taxon>
        <taxon>Scedosporium</taxon>
    </lineage>
</organism>
<dbReference type="HOGENOM" id="CLU_000690_0_1_1"/>
<sequence length="1827" mass="205761">MPATTQNASLDESPSPLTNPGAAPPVWPVTELPPTASAVLPPLSTPNNSVPPRKPLPGNGTVSSEVKTSTTPAQDMSPILEAPSPTQLPTASGELEANGQENGNDALASVPQGRRSVQFARRDGVPESASHSRQPSWEDPDGGNRSKPSSFISKLKALAVTGALQTQKSPSVDPQMASQSLPSSPIGGRYPSRNGHLQNEGGGDSDADADAEETADEAAAEEVRKAMKEKKQRAKKMRRPRMPDFASTPNTPIHKSSADAANVGRRFISRRASLSGPSDMQHHRELSDGEGRDDAARDLWRRGTSWISGPNRTNTGEEADDVDSPTGKRMGHFRRMTYFGGGTGGGGMSDGDNTTPRRTFFSTDRASSFAVPRWPAVVKNTIKLWRTKKDDRFDYTKSAELMAELRAGAPAAVMLASMIQRDEHGNKRIPVLLEQLKVRVSDSTAAPESDKPDKTDSDRHWVFTLDLEYGSGPSRMKWQVIRTLRDIYELHLRYKFAFAKDIQRSLPGGAGSADYGSRRKQPKFPLSTFPYLRGVRGLADADESDEEGVTSQRGEETADEGTAGEGTASEMDVRGGRRRSRIMGPGHRRLRSTFTDQGDLSAAEGSVTGQTAAQAAFVIKQRHIERQRRLLEKYLQDMIRWLMFRADSNRLCRFLELSALGVRLAAEGSFHGKECYLHIQSSKGMDFRRVLTPKKVIARHSRKWFLVRESYIVCVESPENMIIYDVYLVDPKFTIISKKSTLKQIGEKMMDTADPSAAEEKPQEKREAKHPKHHTLTIQTSERKVKLFARKEVVMTQFEESVRTMLKNTRWHEKNRFDSFAPVRTGVFAEWLVDGRDYMWNVSRAINMARNVIYIHDWWLSPELYLRRPAAISQKWRLDRLLQRKAREGVKIFVIIYRNVESAIPIDSEYTKISLHNLHPNIFVQRSPNQFKKNQLFFAHHEKLCIVDHDIVFLGGIDLCFGRWDCPQHPLEDDKPTGFEDGGFPADPANCQVFLGKDYSNPRVHDFFRLHQPYDDMYDRKVTPRMPWHDVGMQLAGQPARDLTRHFVQRWNYLRRGRKPTRALPFLLPPPDSRPGEYKDMGLSGTCEVQILRSAAAWSLGTYDTEVSIQNAYVKMIEDSEHFVYIENQFFVTSTQAYNTKVVNRIGDALVDRIIRAYQNQDDWKCFILIPLMPGFESTVDEQPGMSVRLIVQFQYRSICRGESSIFERLRAVGIDPEDYIQFYSLRKWGKLHNDILVTEQLYIHAKIIIADDRVALIGSANINERSMLGNRDSEVAAIIRDTDMIWSTMGGKPYQVSRFAHTLRMRLMREHLGLDVDEIEAEERQIVLDREAEMSQQAQFEQDMDKIYGETKSPEPSEEHLAPKRPPLMHVQSFNRDAEPPTDEDDRASIRSKGKQVEFDPRITGNVDHEREVAGFGEDRWKTAAKLGVDQGRDSIVVDGREVLLHNISPEGKGTLDSPKKFSHHHHHNSRPLSSSRQSDIASSIDPGDRLPPVPALNRRTTEQLGLPRASQLPTLPALDDTDIGGPPAIPELDGRDEATHPLAADIKLAYIDKNCMRDPLNPSFFEDVWNRTAENNTRLYREVFRCMPDSEVKTWGEYRDFTKYANKFHMSQMGLNKIPKPQSKGGEHGPPATEQVSEKVISSGLDSNPAIVMPTEDETELDEKKASAAENGGEQASKNRPTPGLDLEKIVTAYSQDQPSPVLPPGDIPFPALEQQPTHTTRFLDPLKEKRRTTFLPSEKPASRDTSGSVHGNVGSMRRRRRGTTKTSRRGLVFEDVLSRDEAEELLGLTRGNLVQFPYDWLVTEESNANWGYHLDGMAPISIYT</sequence>
<dbReference type="InterPro" id="IPR001736">
    <property type="entry name" value="PLipase_D/transphosphatidylase"/>
</dbReference>
<accession>A0A084FUP6</accession>
<feature type="compositionally biased region" description="Basic and acidic residues" evidence="11">
    <location>
        <begin position="280"/>
        <end position="301"/>
    </location>
</feature>
<evidence type="ECO:0000256" key="4">
    <source>
        <dbReference type="ARBA" id="ARBA00022737"/>
    </source>
</evidence>
<keyword evidence="6" id="KW-0442">Lipid degradation</keyword>
<dbReference type="OMA" id="DSLWTKH"/>
<reference evidence="13 14" key="1">
    <citation type="journal article" date="2014" name="Genome Announc.">
        <title>Draft genome sequence of the pathogenic fungus Scedosporium apiospermum.</title>
        <authorList>
            <person name="Vandeputte P."/>
            <person name="Ghamrawi S."/>
            <person name="Rechenmann M."/>
            <person name="Iltis A."/>
            <person name="Giraud S."/>
            <person name="Fleury M."/>
            <person name="Thornton C."/>
            <person name="Delhaes L."/>
            <person name="Meyer W."/>
            <person name="Papon N."/>
            <person name="Bouchara J.P."/>
        </authorList>
    </citation>
    <scope>NUCLEOTIDE SEQUENCE [LARGE SCALE GENOMIC DNA]</scope>
    <source>
        <strain evidence="13 14">IHEM 14462</strain>
    </source>
</reference>
<dbReference type="InterPro" id="IPR001683">
    <property type="entry name" value="PX_dom"/>
</dbReference>
<dbReference type="VEuPathDB" id="FungiDB:SAPIO_CDS10848"/>
<feature type="compositionally biased region" description="Polar residues" evidence="11">
    <location>
        <begin position="305"/>
        <end position="316"/>
    </location>
</feature>
<feature type="compositionally biased region" description="Basic residues" evidence="11">
    <location>
        <begin position="1759"/>
        <end position="1770"/>
    </location>
</feature>
<keyword evidence="5" id="KW-0378">Hydrolase</keyword>
<dbReference type="PROSITE" id="PS50035">
    <property type="entry name" value="PLD"/>
    <property type="match status" value="2"/>
</dbReference>
<dbReference type="GO" id="GO:0035091">
    <property type="term" value="F:phosphatidylinositol binding"/>
    <property type="evidence" value="ECO:0007669"/>
    <property type="project" value="InterPro"/>
</dbReference>
<evidence type="ECO:0000313" key="13">
    <source>
        <dbReference type="EMBL" id="KEZ38808.1"/>
    </source>
</evidence>
<dbReference type="CDD" id="cd09141">
    <property type="entry name" value="PLDc_vPLD1_2_yPLD_like_2"/>
    <property type="match status" value="1"/>
</dbReference>
<dbReference type="Pfam" id="PF13091">
    <property type="entry name" value="PLDc_2"/>
    <property type="match status" value="1"/>
</dbReference>
<dbReference type="GO" id="GO:0009395">
    <property type="term" value="P:phospholipid catabolic process"/>
    <property type="evidence" value="ECO:0007669"/>
    <property type="project" value="TreeGrafter"/>
</dbReference>
<dbReference type="PANTHER" id="PTHR18896:SF76">
    <property type="entry name" value="PHOSPHOLIPASE"/>
    <property type="match status" value="1"/>
</dbReference>
<evidence type="ECO:0000256" key="5">
    <source>
        <dbReference type="ARBA" id="ARBA00022801"/>
    </source>
</evidence>
<dbReference type="InterPro" id="IPR025202">
    <property type="entry name" value="PLD-like_dom"/>
</dbReference>
<dbReference type="EC" id="3.1.4.4" evidence="3"/>
<keyword evidence="14" id="KW-1185">Reference proteome</keyword>
<name>A0A084FUP6_PSEDA</name>
<proteinExistence type="inferred from homology"/>
<feature type="compositionally biased region" description="Polar residues" evidence="11">
    <location>
        <begin position="60"/>
        <end position="74"/>
    </location>
</feature>
<dbReference type="SMART" id="SM00155">
    <property type="entry name" value="PLDc"/>
    <property type="match status" value="2"/>
</dbReference>
<feature type="compositionally biased region" description="Basic and acidic residues" evidence="11">
    <location>
        <begin position="758"/>
        <end position="767"/>
    </location>
</feature>
<evidence type="ECO:0000256" key="11">
    <source>
        <dbReference type="SAM" id="MobiDB-lite"/>
    </source>
</evidence>
<dbReference type="InterPro" id="IPR015679">
    <property type="entry name" value="PLipase_D_fam"/>
</dbReference>
<feature type="domain" description="PLD phosphodiesterase" evidence="12">
    <location>
        <begin position="1240"/>
        <end position="1267"/>
    </location>
</feature>
<dbReference type="SMART" id="SM00312">
    <property type="entry name" value="PX"/>
    <property type="match status" value="1"/>
</dbReference>
<protein>
    <recommendedName>
        <fullName evidence="9">Phospholipase D1</fullName>
        <ecNumber evidence="3">3.1.4.4</ecNumber>
    </recommendedName>
    <alternativeName>
        <fullName evidence="8">Choline phosphatase 1</fullName>
    </alternativeName>
    <alternativeName>
        <fullName evidence="10">Phosphatidylcholine-hydrolyzing phospholipase D1</fullName>
    </alternativeName>
</protein>
<comment type="caution">
    <text evidence="13">The sequence shown here is derived from an EMBL/GenBank/DDBJ whole genome shotgun (WGS) entry which is preliminary data.</text>
</comment>
<evidence type="ECO:0000256" key="10">
    <source>
        <dbReference type="ARBA" id="ARBA00079280"/>
    </source>
</evidence>
<evidence type="ECO:0000256" key="1">
    <source>
        <dbReference type="ARBA" id="ARBA00000798"/>
    </source>
</evidence>
<dbReference type="CDD" id="cd01254">
    <property type="entry name" value="PH_PLD"/>
    <property type="match status" value="1"/>
</dbReference>
<dbReference type="KEGG" id="sapo:SAPIO_CDS10848"/>
<dbReference type="Proteomes" id="UP000028545">
    <property type="component" value="Unassembled WGS sequence"/>
</dbReference>
<feature type="region of interest" description="Disordered" evidence="11">
    <location>
        <begin position="751"/>
        <end position="774"/>
    </location>
</feature>
<feature type="compositionally biased region" description="Low complexity" evidence="11">
    <location>
        <begin position="1475"/>
        <end position="1487"/>
    </location>
</feature>
<feature type="region of interest" description="Disordered" evidence="11">
    <location>
        <begin position="1738"/>
        <end position="1770"/>
    </location>
</feature>
<evidence type="ECO:0000313" key="14">
    <source>
        <dbReference type="Proteomes" id="UP000028545"/>
    </source>
</evidence>
<evidence type="ECO:0000256" key="7">
    <source>
        <dbReference type="ARBA" id="ARBA00023098"/>
    </source>
</evidence>
<gene>
    <name evidence="13" type="ORF">SAPIO_CDS10848</name>
</gene>
<feature type="region of interest" description="Disordered" evidence="11">
    <location>
        <begin position="540"/>
        <end position="591"/>
    </location>
</feature>
<dbReference type="Pfam" id="PF00614">
    <property type="entry name" value="PLDc"/>
    <property type="match status" value="1"/>
</dbReference>
<dbReference type="GO" id="GO:0004630">
    <property type="term" value="F:phospholipase D activity"/>
    <property type="evidence" value="ECO:0007669"/>
    <property type="project" value="UniProtKB-EC"/>
</dbReference>
<feature type="compositionally biased region" description="Polar residues" evidence="11">
    <location>
        <begin position="1"/>
        <end position="18"/>
    </location>
</feature>
<evidence type="ECO:0000256" key="9">
    <source>
        <dbReference type="ARBA" id="ARBA00074658"/>
    </source>
</evidence>
<feature type="compositionally biased region" description="Basic residues" evidence="11">
    <location>
        <begin position="576"/>
        <end position="591"/>
    </location>
</feature>
<feature type="compositionally biased region" description="Basic and acidic residues" evidence="11">
    <location>
        <begin position="1396"/>
        <end position="1409"/>
    </location>
</feature>
<dbReference type="FunFam" id="3.30.870.10:FF:000011">
    <property type="entry name" value="Phospholipase"/>
    <property type="match status" value="1"/>
</dbReference>
<feature type="compositionally biased region" description="Basic residues" evidence="11">
    <location>
        <begin position="1462"/>
        <end position="1471"/>
    </location>
</feature>
<dbReference type="OrthoDB" id="14911at2759"/>
<feature type="compositionally biased region" description="Acidic residues" evidence="11">
    <location>
        <begin position="203"/>
        <end position="220"/>
    </location>
</feature>
<evidence type="ECO:0000256" key="6">
    <source>
        <dbReference type="ARBA" id="ARBA00022963"/>
    </source>
</evidence>
<dbReference type="GeneID" id="27720085"/>
<feature type="domain" description="PLD phosphodiesterase" evidence="12">
    <location>
        <begin position="936"/>
        <end position="963"/>
    </location>
</feature>
<feature type="compositionally biased region" description="Polar residues" evidence="11">
    <location>
        <begin position="163"/>
        <end position="183"/>
    </location>
</feature>
<evidence type="ECO:0000256" key="8">
    <source>
        <dbReference type="ARBA" id="ARBA00042228"/>
    </source>
</evidence>
<dbReference type="PANTHER" id="PTHR18896">
    <property type="entry name" value="PHOSPHOLIPASE D"/>
    <property type="match status" value="1"/>
</dbReference>
<comment type="similarity">
    <text evidence="2">Belongs to the phospholipase D family.</text>
</comment>
<evidence type="ECO:0000256" key="2">
    <source>
        <dbReference type="ARBA" id="ARBA00008664"/>
    </source>
</evidence>
<feature type="region of interest" description="Disordered" evidence="11">
    <location>
        <begin position="1647"/>
        <end position="1687"/>
    </location>
</feature>
<evidence type="ECO:0000259" key="12">
    <source>
        <dbReference type="PROSITE" id="PS50035"/>
    </source>
</evidence>
<keyword evidence="4" id="KW-0677">Repeat</keyword>
<dbReference type="Gene3D" id="3.30.870.10">
    <property type="entry name" value="Endonuclease Chain A"/>
    <property type="match status" value="2"/>
</dbReference>
<dbReference type="EMBL" id="JOWA01000176">
    <property type="protein sequence ID" value="KEZ38808.1"/>
    <property type="molecule type" value="Genomic_DNA"/>
</dbReference>
<evidence type="ECO:0000256" key="3">
    <source>
        <dbReference type="ARBA" id="ARBA00012027"/>
    </source>
</evidence>